<dbReference type="EnsemblMetazoa" id="G5650.1">
    <property type="protein sequence ID" value="G5650.1:cds"/>
    <property type="gene ID" value="G5650"/>
</dbReference>
<dbReference type="GO" id="GO:0006457">
    <property type="term" value="P:protein folding"/>
    <property type="evidence" value="ECO:0007669"/>
    <property type="project" value="TreeGrafter"/>
</dbReference>
<evidence type="ECO:0000256" key="3">
    <source>
        <dbReference type="ARBA" id="ARBA00022737"/>
    </source>
</evidence>
<comment type="similarity">
    <text evidence="1 5">Belongs to the protein disulfide isomerase family.</text>
</comment>
<protein>
    <recommendedName>
        <fullName evidence="7">Thioredoxin domain-containing protein</fullName>
    </recommendedName>
</protein>
<dbReference type="Gene3D" id="3.40.30.10">
    <property type="entry name" value="Glutaredoxin"/>
    <property type="match status" value="3"/>
</dbReference>
<sequence length="394" mass="44743">MQNVCIFVLAILFCQVAPDSDHGDAVINYTSEDFDAALEQSKLFVMFYAPWCGHCKRLSPTWNELAKLYNPLLDQTLIIGKVDCTVETALCAKHEITGYPTLKFFHDKYSEVVRYKSARDIQSLNNFIEEQLSNSPEKPEAKVSTGGLFDLTDDSFPKHIETGSHFIKFYAPWCGHCKRLAPTWEDLAMQYVGQEDVSVAKVDCTIHRATCDSYGVRSYPTLLFFRNGEKVDEYQGGRSLEELQGYMDTQLAVINVNADRTDEKIPEKVQVEEEKPQENLGAIFELEADTFTAGISEGFTFVKFYAPWCGHCKRLAPTWEELSKEMARYPVVTIAKVDCTFSTNICKENGVRGYPTLILFKDGQKVTEYTGSRDLGDLVEFMLEHIPQEVHDEL</sequence>
<dbReference type="PANTHER" id="PTHR45672">
    <property type="entry name" value="PROTEIN DISULFIDE-ISOMERASE C17H9.14C-RELATED"/>
    <property type="match status" value="1"/>
</dbReference>
<accession>A0A8W8N7I4</accession>
<reference evidence="8" key="1">
    <citation type="submission" date="2022-08" db="UniProtKB">
        <authorList>
            <consortium name="EnsemblMetazoa"/>
        </authorList>
    </citation>
    <scope>IDENTIFICATION</scope>
    <source>
        <strain evidence="8">05x7-T-G4-1.051#20</strain>
    </source>
</reference>
<name>A0A8W8N7I4_MAGGI</name>
<evidence type="ECO:0000256" key="2">
    <source>
        <dbReference type="ARBA" id="ARBA00022729"/>
    </source>
</evidence>
<keyword evidence="3" id="KW-0677">Repeat</keyword>
<dbReference type="InterPro" id="IPR017937">
    <property type="entry name" value="Thioredoxin_CS"/>
</dbReference>
<dbReference type="SUPFAM" id="SSF52833">
    <property type="entry name" value="Thioredoxin-like"/>
    <property type="match status" value="3"/>
</dbReference>
<organism evidence="8 9">
    <name type="scientific">Magallana gigas</name>
    <name type="common">Pacific oyster</name>
    <name type="synonym">Crassostrea gigas</name>
    <dbReference type="NCBI Taxonomy" id="29159"/>
    <lineage>
        <taxon>Eukaryota</taxon>
        <taxon>Metazoa</taxon>
        <taxon>Spiralia</taxon>
        <taxon>Lophotrochozoa</taxon>
        <taxon>Mollusca</taxon>
        <taxon>Bivalvia</taxon>
        <taxon>Autobranchia</taxon>
        <taxon>Pteriomorphia</taxon>
        <taxon>Ostreida</taxon>
        <taxon>Ostreoidea</taxon>
        <taxon>Ostreidae</taxon>
        <taxon>Magallana</taxon>
    </lineage>
</organism>
<feature type="domain" description="Thioredoxin" evidence="7">
    <location>
        <begin position="11"/>
        <end position="133"/>
    </location>
</feature>
<dbReference type="PANTHER" id="PTHR45672:SF3">
    <property type="entry name" value="THIOREDOXIN DOMAIN-CONTAINING PROTEIN 5"/>
    <property type="match status" value="1"/>
</dbReference>
<dbReference type="PROSITE" id="PS00194">
    <property type="entry name" value="THIOREDOXIN_1"/>
    <property type="match status" value="3"/>
</dbReference>
<dbReference type="InterPro" id="IPR005788">
    <property type="entry name" value="PDI_thioredoxin-like_dom"/>
</dbReference>
<evidence type="ECO:0000313" key="8">
    <source>
        <dbReference type="EnsemblMetazoa" id="G5650.1:cds"/>
    </source>
</evidence>
<evidence type="ECO:0000256" key="5">
    <source>
        <dbReference type="RuleBase" id="RU004208"/>
    </source>
</evidence>
<dbReference type="OrthoDB" id="71336at2759"/>
<proteinExistence type="inferred from homology"/>
<evidence type="ECO:0000256" key="4">
    <source>
        <dbReference type="ARBA" id="ARBA00023284"/>
    </source>
</evidence>
<feature type="signal peptide" evidence="6">
    <location>
        <begin position="1"/>
        <end position="18"/>
    </location>
</feature>
<dbReference type="OMA" id="TKHQTLC"/>
<keyword evidence="2 6" id="KW-0732">Signal</keyword>
<feature type="domain" description="Thioredoxin" evidence="7">
    <location>
        <begin position="137"/>
        <end position="244"/>
    </location>
</feature>
<evidence type="ECO:0000313" key="9">
    <source>
        <dbReference type="Proteomes" id="UP000005408"/>
    </source>
</evidence>
<dbReference type="GO" id="GO:0005783">
    <property type="term" value="C:endoplasmic reticulum"/>
    <property type="evidence" value="ECO:0007669"/>
    <property type="project" value="TreeGrafter"/>
</dbReference>
<dbReference type="InterPro" id="IPR013766">
    <property type="entry name" value="Thioredoxin_domain"/>
</dbReference>
<dbReference type="GO" id="GO:0003756">
    <property type="term" value="F:protein disulfide isomerase activity"/>
    <property type="evidence" value="ECO:0007669"/>
    <property type="project" value="InterPro"/>
</dbReference>
<dbReference type="Proteomes" id="UP000005408">
    <property type="component" value="Unassembled WGS sequence"/>
</dbReference>
<evidence type="ECO:0000256" key="6">
    <source>
        <dbReference type="SAM" id="SignalP"/>
    </source>
</evidence>
<feature type="domain" description="Thioredoxin" evidence="7">
    <location>
        <begin position="247"/>
        <end position="387"/>
    </location>
</feature>
<dbReference type="InterPro" id="IPR036249">
    <property type="entry name" value="Thioredoxin-like_sf"/>
</dbReference>
<dbReference type="PRINTS" id="PR00421">
    <property type="entry name" value="THIOREDOXIN"/>
</dbReference>
<dbReference type="AlphaFoldDB" id="A0A8W8N7I4"/>
<dbReference type="NCBIfam" id="TIGR01126">
    <property type="entry name" value="pdi_dom"/>
    <property type="match status" value="1"/>
</dbReference>
<evidence type="ECO:0000259" key="7">
    <source>
        <dbReference type="PROSITE" id="PS51352"/>
    </source>
</evidence>
<keyword evidence="4" id="KW-0676">Redox-active center</keyword>
<dbReference type="Pfam" id="PF00085">
    <property type="entry name" value="Thioredoxin"/>
    <property type="match status" value="3"/>
</dbReference>
<dbReference type="InterPro" id="IPR051063">
    <property type="entry name" value="PDI"/>
</dbReference>
<evidence type="ECO:0000256" key="1">
    <source>
        <dbReference type="ARBA" id="ARBA00006347"/>
    </source>
</evidence>
<keyword evidence="9" id="KW-1185">Reference proteome</keyword>
<feature type="chain" id="PRO_5036477521" description="Thioredoxin domain-containing protein" evidence="6">
    <location>
        <begin position="19"/>
        <end position="394"/>
    </location>
</feature>
<dbReference type="PROSITE" id="PS51352">
    <property type="entry name" value="THIOREDOXIN_2"/>
    <property type="match status" value="3"/>
</dbReference>